<evidence type="ECO:0000313" key="2">
    <source>
        <dbReference type="EMBL" id="KAJ7752786.1"/>
    </source>
</evidence>
<protein>
    <submittedName>
        <fullName evidence="2">Uncharacterized protein</fullName>
    </submittedName>
</protein>
<reference evidence="2" key="1">
    <citation type="submission" date="2023-03" db="EMBL/GenBank/DDBJ databases">
        <title>Massive genome expansion in bonnet fungi (Mycena s.s.) driven by repeated elements and novel gene families across ecological guilds.</title>
        <authorList>
            <consortium name="Lawrence Berkeley National Laboratory"/>
            <person name="Harder C.B."/>
            <person name="Miyauchi S."/>
            <person name="Viragh M."/>
            <person name="Kuo A."/>
            <person name="Thoen E."/>
            <person name="Andreopoulos B."/>
            <person name="Lu D."/>
            <person name="Skrede I."/>
            <person name="Drula E."/>
            <person name="Henrissat B."/>
            <person name="Morin E."/>
            <person name="Kohler A."/>
            <person name="Barry K."/>
            <person name="LaButti K."/>
            <person name="Morin E."/>
            <person name="Salamov A."/>
            <person name="Lipzen A."/>
            <person name="Mereny Z."/>
            <person name="Hegedus B."/>
            <person name="Baldrian P."/>
            <person name="Stursova M."/>
            <person name="Weitz H."/>
            <person name="Taylor A."/>
            <person name="Grigoriev I.V."/>
            <person name="Nagy L.G."/>
            <person name="Martin F."/>
            <person name="Kauserud H."/>
        </authorList>
    </citation>
    <scope>NUCLEOTIDE SEQUENCE</scope>
    <source>
        <strain evidence="2">CBHHK188m</strain>
    </source>
</reference>
<feature type="compositionally biased region" description="Pro residues" evidence="1">
    <location>
        <begin position="142"/>
        <end position="152"/>
    </location>
</feature>
<dbReference type="Proteomes" id="UP001215280">
    <property type="component" value="Unassembled WGS sequence"/>
</dbReference>
<organism evidence="2 3">
    <name type="scientific">Mycena maculata</name>
    <dbReference type="NCBI Taxonomy" id="230809"/>
    <lineage>
        <taxon>Eukaryota</taxon>
        <taxon>Fungi</taxon>
        <taxon>Dikarya</taxon>
        <taxon>Basidiomycota</taxon>
        <taxon>Agaricomycotina</taxon>
        <taxon>Agaricomycetes</taxon>
        <taxon>Agaricomycetidae</taxon>
        <taxon>Agaricales</taxon>
        <taxon>Marasmiineae</taxon>
        <taxon>Mycenaceae</taxon>
        <taxon>Mycena</taxon>
    </lineage>
</organism>
<dbReference type="AlphaFoldDB" id="A0AAD7IXU9"/>
<name>A0AAD7IXU9_9AGAR</name>
<feature type="region of interest" description="Disordered" evidence="1">
    <location>
        <begin position="56"/>
        <end position="92"/>
    </location>
</feature>
<feature type="region of interest" description="Disordered" evidence="1">
    <location>
        <begin position="142"/>
        <end position="162"/>
    </location>
</feature>
<keyword evidence="3" id="KW-1185">Reference proteome</keyword>
<accession>A0AAD7IXU9</accession>
<sequence>MHPSELLRTYVKGLLGLFACISKIGLRGVEGAKEEGLRHLPDWVAGSFASATVPHLPPSRSLSAPRARLHPAPGTRAHLVPDPTSTYGPVSPTGVTVPPRACTPLLLLVDLVLSVSTPSSNLSLMHSWDAYLPAVPHFLPSPPLPRPAPESTPPMRRPRSTGCGTLLHNGATMAHVWSAPLAGAVSGQIEVPLDAWTTPPPPTPPRPSPSLSPGTQTTHARGTERSLHPRTLPPPSRSSWPRPSPCTTSTLGTTSKPRAPHSSSAPQHSSALRLFDALHAAPPPHAARCDVPLRAARCCVPPCAPSVCTLPPLRPSVCTLPPYAPSRHLRTPRGRTRLLPLRAPGAVAPFALSTSCTSRLPHAPPLPSCSSLPRPSPSAASAPHAPRTGGAVVRMACAPPFFLPPLCTPCTFECVLAEGGTVLFDGRHVPHARSAFRGKDGAGVGKGCEPSRAAGSRAATSRLMACWTVRTDKI</sequence>
<proteinExistence type="predicted"/>
<evidence type="ECO:0000313" key="3">
    <source>
        <dbReference type="Proteomes" id="UP001215280"/>
    </source>
</evidence>
<feature type="compositionally biased region" description="Low complexity" evidence="1">
    <location>
        <begin position="260"/>
        <end position="269"/>
    </location>
</feature>
<evidence type="ECO:0000256" key="1">
    <source>
        <dbReference type="SAM" id="MobiDB-lite"/>
    </source>
</evidence>
<gene>
    <name evidence="2" type="ORF">DFH07DRAFT_960435</name>
</gene>
<comment type="caution">
    <text evidence="2">The sequence shown here is derived from an EMBL/GenBank/DDBJ whole genome shotgun (WGS) entry which is preliminary data.</text>
</comment>
<feature type="region of interest" description="Disordered" evidence="1">
    <location>
        <begin position="193"/>
        <end position="269"/>
    </location>
</feature>
<dbReference type="EMBL" id="JARJLG010000073">
    <property type="protein sequence ID" value="KAJ7752786.1"/>
    <property type="molecule type" value="Genomic_DNA"/>
</dbReference>
<feature type="compositionally biased region" description="Low complexity" evidence="1">
    <location>
        <begin position="237"/>
        <end position="250"/>
    </location>
</feature>
<feature type="compositionally biased region" description="Pro residues" evidence="1">
    <location>
        <begin position="198"/>
        <end position="210"/>
    </location>
</feature>